<proteinExistence type="predicted"/>
<name>A0A974CCK9_XENLA</name>
<evidence type="ECO:0000313" key="2">
    <source>
        <dbReference type="Proteomes" id="UP000694892"/>
    </source>
</evidence>
<evidence type="ECO:0000313" key="1">
    <source>
        <dbReference type="EMBL" id="OCT70146.1"/>
    </source>
</evidence>
<reference evidence="2" key="1">
    <citation type="journal article" date="2016" name="Nature">
        <title>Genome evolution in the allotetraploid frog Xenopus laevis.</title>
        <authorList>
            <person name="Session A.M."/>
            <person name="Uno Y."/>
            <person name="Kwon T."/>
            <person name="Chapman J.A."/>
            <person name="Toyoda A."/>
            <person name="Takahashi S."/>
            <person name="Fukui A."/>
            <person name="Hikosaka A."/>
            <person name="Suzuki A."/>
            <person name="Kondo M."/>
            <person name="van Heeringen S.J."/>
            <person name="Quigley I."/>
            <person name="Heinz S."/>
            <person name="Ogino H."/>
            <person name="Ochi H."/>
            <person name="Hellsten U."/>
            <person name="Lyons J.B."/>
            <person name="Simakov O."/>
            <person name="Putnam N."/>
            <person name="Stites J."/>
            <person name="Kuroki Y."/>
            <person name="Tanaka T."/>
            <person name="Michiue T."/>
            <person name="Watanabe M."/>
            <person name="Bogdanovic O."/>
            <person name="Lister R."/>
            <person name="Georgiou G."/>
            <person name="Paranjpe S.S."/>
            <person name="van Kruijsbergen I."/>
            <person name="Shu S."/>
            <person name="Carlson J."/>
            <person name="Kinoshita T."/>
            <person name="Ohta Y."/>
            <person name="Mawaribuchi S."/>
            <person name="Jenkins J."/>
            <person name="Grimwood J."/>
            <person name="Schmutz J."/>
            <person name="Mitros T."/>
            <person name="Mozaffari S.V."/>
            <person name="Suzuki Y."/>
            <person name="Haramoto Y."/>
            <person name="Yamamoto T.S."/>
            <person name="Takagi C."/>
            <person name="Heald R."/>
            <person name="Miller K."/>
            <person name="Haudenschild C."/>
            <person name="Kitzman J."/>
            <person name="Nakayama T."/>
            <person name="Izutsu Y."/>
            <person name="Robert J."/>
            <person name="Fortriede J."/>
            <person name="Burns K."/>
            <person name="Lotay V."/>
            <person name="Karimi K."/>
            <person name="Yasuoka Y."/>
            <person name="Dichmann D.S."/>
            <person name="Flajnik M.F."/>
            <person name="Houston D.W."/>
            <person name="Shendure J."/>
            <person name="DuPasquier L."/>
            <person name="Vize P.D."/>
            <person name="Zorn A.M."/>
            <person name="Ito M."/>
            <person name="Marcotte E.M."/>
            <person name="Wallingford J.B."/>
            <person name="Ito Y."/>
            <person name="Asashima M."/>
            <person name="Ueno N."/>
            <person name="Matsuda Y."/>
            <person name="Veenstra G.J."/>
            <person name="Fujiyama A."/>
            <person name="Harland R.M."/>
            <person name="Taira M."/>
            <person name="Rokhsar D.S."/>
        </authorList>
    </citation>
    <scope>NUCLEOTIDE SEQUENCE [LARGE SCALE GENOMIC DNA]</scope>
    <source>
        <strain evidence="2">J</strain>
    </source>
</reference>
<organism evidence="1 2">
    <name type="scientific">Xenopus laevis</name>
    <name type="common">African clawed frog</name>
    <dbReference type="NCBI Taxonomy" id="8355"/>
    <lineage>
        <taxon>Eukaryota</taxon>
        <taxon>Metazoa</taxon>
        <taxon>Chordata</taxon>
        <taxon>Craniata</taxon>
        <taxon>Vertebrata</taxon>
        <taxon>Euteleostomi</taxon>
        <taxon>Amphibia</taxon>
        <taxon>Batrachia</taxon>
        <taxon>Anura</taxon>
        <taxon>Pipoidea</taxon>
        <taxon>Pipidae</taxon>
        <taxon>Xenopodinae</taxon>
        <taxon>Xenopus</taxon>
        <taxon>Xenopus</taxon>
    </lineage>
</organism>
<dbReference type="AlphaFoldDB" id="A0A974CCK9"/>
<accession>A0A974CCK9</accession>
<dbReference type="Proteomes" id="UP000694892">
    <property type="component" value="Chromosome 7S"/>
</dbReference>
<gene>
    <name evidence="1" type="ORF">XELAEV_18037067mg</name>
</gene>
<protein>
    <submittedName>
        <fullName evidence="1">Uncharacterized protein</fullName>
    </submittedName>
</protein>
<sequence length="98" mass="11267">MVGEGFLLYFMGRAGLCELGRLSQTPFPCIRAKLFHNWLHFAVLYIIDSKQNTILEILKSAVNRLDVISMLQNCTDHLTFYQCAKCPPVDTFQIQNKK</sequence>
<dbReference type="EMBL" id="CM004479">
    <property type="protein sequence ID" value="OCT70146.1"/>
    <property type="molecule type" value="Genomic_DNA"/>
</dbReference>